<feature type="transmembrane region" description="Helical" evidence="1">
    <location>
        <begin position="178"/>
        <end position="201"/>
    </location>
</feature>
<evidence type="ECO:0000256" key="1">
    <source>
        <dbReference type="SAM" id="Phobius"/>
    </source>
</evidence>
<feature type="transmembrane region" description="Helical" evidence="1">
    <location>
        <begin position="66"/>
        <end position="85"/>
    </location>
</feature>
<dbReference type="PANTHER" id="PTHR41282">
    <property type="entry name" value="CONSERVED TRANSMEMBRANE PROTEIN-RELATED"/>
    <property type="match status" value="1"/>
</dbReference>
<dbReference type="RefSeq" id="WP_350258593.1">
    <property type="nucleotide sequence ID" value="NZ_CP138335.1"/>
</dbReference>
<feature type="transmembrane region" description="Helical" evidence="1">
    <location>
        <begin position="119"/>
        <end position="138"/>
    </location>
</feature>
<dbReference type="KEGG" id="sapp:SAC06_02230"/>
<proteinExistence type="predicted"/>
<feature type="transmembrane region" description="Helical" evidence="1">
    <location>
        <begin position="213"/>
        <end position="235"/>
    </location>
</feature>
<keyword evidence="1" id="KW-1133">Transmembrane helix</keyword>
<dbReference type="PANTHER" id="PTHR41282:SF1">
    <property type="entry name" value="CONSERVED TRANSMEMBRANE PROTEIN-RELATED"/>
    <property type="match status" value="1"/>
</dbReference>
<protein>
    <submittedName>
        <fullName evidence="2">Bax inhibitor-1/YccA family protein</fullName>
    </submittedName>
</protein>
<feature type="transmembrane region" description="Helical" evidence="1">
    <location>
        <begin position="91"/>
        <end position="112"/>
    </location>
</feature>
<evidence type="ECO:0000313" key="2">
    <source>
        <dbReference type="EMBL" id="XBW08394.1"/>
    </source>
</evidence>
<gene>
    <name evidence="2" type="ORF">SAC06_02230</name>
</gene>
<feature type="transmembrane region" description="Helical" evidence="1">
    <location>
        <begin position="144"/>
        <end position="166"/>
    </location>
</feature>
<dbReference type="Pfam" id="PF12811">
    <property type="entry name" value="BaxI_1"/>
    <property type="match status" value="1"/>
</dbReference>
<name>A0AAU7V8Q8_9ACTO</name>
<feature type="transmembrane region" description="Helical" evidence="1">
    <location>
        <begin position="255"/>
        <end position="279"/>
    </location>
</feature>
<accession>A0AAU7V8Q8</accession>
<organism evidence="2">
    <name type="scientific">Scrofimicrobium appendicitidis</name>
    <dbReference type="NCBI Taxonomy" id="3079930"/>
    <lineage>
        <taxon>Bacteria</taxon>
        <taxon>Bacillati</taxon>
        <taxon>Actinomycetota</taxon>
        <taxon>Actinomycetes</taxon>
        <taxon>Actinomycetales</taxon>
        <taxon>Actinomycetaceae</taxon>
        <taxon>Scrofimicrobium</taxon>
    </lineage>
</organism>
<reference evidence="2" key="1">
    <citation type="submission" date="2023-11" db="EMBL/GenBank/DDBJ databases">
        <title>Scrofimicrobium hongkongense sp. nov., isolated from a patient with peritonitis.</title>
        <authorList>
            <person name="Lao H.Y."/>
            <person name="Wong A.Y.P."/>
            <person name="Ng T.L."/>
            <person name="Wong R.Y.L."/>
            <person name="Yau M.C.Y."/>
            <person name="Lam J.Y.W."/>
            <person name="Siu G.K.H."/>
        </authorList>
    </citation>
    <scope>NUCLEOTIDE SEQUENCE</scope>
    <source>
        <strain evidence="2">R131</strain>
    </source>
</reference>
<keyword evidence="1" id="KW-0472">Membrane</keyword>
<dbReference type="InterPro" id="IPR010539">
    <property type="entry name" value="BaxI_1-like"/>
</dbReference>
<keyword evidence="1" id="KW-0812">Transmembrane</keyword>
<dbReference type="AlphaFoldDB" id="A0AAU7V8Q8"/>
<dbReference type="EMBL" id="CP138335">
    <property type="protein sequence ID" value="XBW08394.1"/>
    <property type="molecule type" value="Genomic_DNA"/>
</dbReference>
<sequence>MSNPVFNRLEGEWAAKPGGPSTTQTAPAQPIYDPAAFAQAQQAYYEPAATAVETGRMTWDDVIVKTALNLGTLLVGAAASWYATVVNPQTGMVLMMVGLVAGLILALVNIFSRTVRPPLILAYSLAQGVALGALSSVTEQILPGVVLQAVVATGVVFAVTLLLFSSGKVRNSPKLTKFTLIALLGIIGSRLLIWVLGLLGVPGMQFGGEGINLLGIPLPILISLFAVVVGAICLIQDFDQARVGVEQGVPAKYAWACAFGIMVTVVWLYVEILNILSYVNSR</sequence>